<evidence type="ECO:0000259" key="2">
    <source>
        <dbReference type="Pfam" id="PF01936"/>
    </source>
</evidence>
<name>A0A9N9ADE5_9GLOM</name>
<organism evidence="3 4">
    <name type="scientific">Acaulospora morrowiae</name>
    <dbReference type="NCBI Taxonomy" id="94023"/>
    <lineage>
        <taxon>Eukaryota</taxon>
        <taxon>Fungi</taxon>
        <taxon>Fungi incertae sedis</taxon>
        <taxon>Mucoromycota</taxon>
        <taxon>Glomeromycotina</taxon>
        <taxon>Glomeromycetes</taxon>
        <taxon>Diversisporales</taxon>
        <taxon>Acaulosporaceae</taxon>
        <taxon>Acaulospora</taxon>
    </lineage>
</organism>
<feature type="compositionally biased region" description="Polar residues" evidence="1">
    <location>
        <begin position="72"/>
        <end position="88"/>
    </location>
</feature>
<protein>
    <submittedName>
        <fullName evidence="3">5330_t:CDS:1</fullName>
    </submittedName>
</protein>
<dbReference type="EMBL" id="CAJVPV010002468">
    <property type="protein sequence ID" value="CAG8526809.1"/>
    <property type="molecule type" value="Genomic_DNA"/>
</dbReference>
<gene>
    <name evidence="3" type="ORF">AMORRO_LOCUS4478</name>
</gene>
<sequence length="423" mass="48209">MATISLECLINSVHAFAGLPRDAVIQTITIPSGARDDDLETEIRNQLPPQFKNVPFIIRALHPGGNLHTHVTKPSKSTTKLSHTSNSEDIISEDDKYLSNTSVSVSNTEVSPNNTTHIFNFSDVDEIGEVSAPDSSLYFNSDPFDDENSCDRDTDPQTNTPKSNTGLVYVFVDNSNLFIEGKYTVGRIEQAGNFDHQRNSYQLNQLYIDHGRLLSTLLKGRRIGSNPVIVGSRPPPNDSLWDWIRNQGYDVVVYDRIANKEKKVDMELGASMLDIAHLMNPGVILLVAGNGDYYPILKRAQKYNWKIEVWFWSSGISGDLMRNSFLSLDSLYRHFAYAYGQDPVGKNYTLEITDSETLAKWNDDKLMECFDSLEIFGWWFRKGPTIYLYFDNKKNSRKAKNWVESNHPDVRVWEIKKRKSWSE</sequence>
<evidence type="ECO:0000256" key="1">
    <source>
        <dbReference type="SAM" id="MobiDB-lite"/>
    </source>
</evidence>
<dbReference type="Proteomes" id="UP000789342">
    <property type="component" value="Unassembled WGS sequence"/>
</dbReference>
<accession>A0A9N9ADE5</accession>
<dbReference type="OrthoDB" id="2429066at2759"/>
<feature type="region of interest" description="Disordered" evidence="1">
    <location>
        <begin position="69"/>
        <end position="88"/>
    </location>
</feature>
<keyword evidence="4" id="KW-1185">Reference proteome</keyword>
<comment type="caution">
    <text evidence="3">The sequence shown here is derived from an EMBL/GenBank/DDBJ whole genome shotgun (WGS) entry which is preliminary data.</text>
</comment>
<feature type="domain" description="NYN" evidence="2">
    <location>
        <begin position="168"/>
        <end position="323"/>
    </location>
</feature>
<dbReference type="InterPro" id="IPR021139">
    <property type="entry name" value="NYN"/>
</dbReference>
<feature type="region of interest" description="Disordered" evidence="1">
    <location>
        <begin position="141"/>
        <end position="162"/>
    </location>
</feature>
<evidence type="ECO:0000313" key="3">
    <source>
        <dbReference type="EMBL" id="CAG8526809.1"/>
    </source>
</evidence>
<dbReference type="GO" id="GO:0004540">
    <property type="term" value="F:RNA nuclease activity"/>
    <property type="evidence" value="ECO:0007669"/>
    <property type="project" value="InterPro"/>
</dbReference>
<reference evidence="3" key="1">
    <citation type="submission" date="2021-06" db="EMBL/GenBank/DDBJ databases">
        <authorList>
            <person name="Kallberg Y."/>
            <person name="Tangrot J."/>
            <person name="Rosling A."/>
        </authorList>
    </citation>
    <scope>NUCLEOTIDE SEQUENCE</scope>
    <source>
        <strain evidence="3">CL551</strain>
    </source>
</reference>
<dbReference type="Pfam" id="PF01936">
    <property type="entry name" value="NYN"/>
    <property type="match status" value="1"/>
</dbReference>
<evidence type="ECO:0000313" key="4">
    <source>
        <dbReference type="Proteomes" id="UP000789342"/>
    </source>
</evidence>
<proteinExistence type="predicted"/>
<dbReference type="AlphaFoldDB" id="A0A9N9ADE5"/>
<dbReference type="Gene3D" id="3.40.50.1010">
    <property type="entry name" value="5'-nuclease"/>
    <property type="match status" value="1"/>
</dbReference>